<dbReference type="RefSeq" id="WP_179641887.1">
    <property type="nucleotide sequence ID" value="NZ_BAAAYY010000002.1"/>
</dbReference>
<evidence type="ECO:0000259" key="3">
    <source>
        <dbReference type="Pfam" id="PF03888"/>
    </source>
</evidence>
<evidence type="ECO:0000313" key="4">
    <source>
        <dbReference type="EMBL" id="NYE45717.1"/>
    </source>
</evidence>
<gene>
    <name evidence="4" type="ORF">HDA32_000837</name>
</gene>
<feature type="signal peptide" evidence="2">
    <location>
        <begin position="1"/>
        <end position="25"/>
    </location>
</feature>
<reference evidence="4 5" key="1">
    <citation type="submission" date="2020-07" db="EMBL/GenBank/DDBJ databases">
        <title>Sequencing the genomes of 1000 actinobacteria strains.</title>
        <authorList>
            <person name="Klenk H.-P."/>
        </authorList>
    </citation>
    <scope>NUCLEOTIDE SEQUENCE [LARGE SCALE GENOMIC DNA]</scope>
    <source>
        <strain evidence="4 5">CXB654</strain>
    </source>
</reference>
<evidence type="ECO:0000256" key="2">
    <source>
        <dbReference type="SAM" id="SignalP"/>
    </source>
</evidence>
<proteinExistence type="predicted"/>
<dbReference type="EMBL" id="JACCCC010000001">
    <property type="protein sequence ID" value="NYE45717.1"/>
    <property type="molecule type" value="Genomic_DNA"/>
</dbReference>
<name>A0A852TQZ3_9ACTN</name>
<evidence type="ECO:0000313" key="5">
    <source>
        <dbReference type="Proteomes" id="UP000589036"/>
    </source>
</evidence>
<dbReference type="Pfam" id="PF03888">
    <property type="entry name" value="MucB_RseB"/>
    <property type="match status" value="1"/>
</dbReference>
<dbReference type="Gene3D" id="3.30.200.100">
    <property type="entry name" value="MucB/RseB, C-terminal domain"/>
    <property type="match status" value="1"/>
</dbReference>
<dbReference type="InterPro" id="IPR033434">
    <property type="entry name" value="MucB/RseB_N"/>
</dbReference>
<sequence length="347" mass="36507">MPATTILLCSVLCLLTLTTSGGALAGAPGRPHQDDSGMGVLRRAAKAGQEVAYEGVQFVSSRNGHDTATGLVDIVHRPGEGTSLSPAEPAADREGLVAGPPSSWPDLDDRLLDLLGANYRVVRTGQGEVCGRAATVVEAHRADGSVAGRFWTDDETGLLLRRETFDSAGRVAQSGAFLSIDLAPDAVLLTDSDSRGRLWGDTLDAAERVRLESGGWRLPERLAAGLALVETRSTGSGADRIVHLSYSDGLSLVSVFVQQGRLEMKSGGSAGLRPVHEDGGTVYVAETGQHRRIWEAGGFVYTLMADAPTETVETAAEGLPSPDGSGFWARVLRGFTRFGTWLGLTAP</sequence>
<dbReference type="Gene3D" id="2.50.20.10">
    <property type="entry name" value="Lipoprotein localisation LolA/LolB/LppX"/>
    <property type="match status" value="1"/>
</dbReference>
<feature type="domain" description="MucB/RseB N-terminal" evidence="3">
    <location>
        <begin position="102"/>
        <end position="184"/>
    </location>
</feature>
<dbReference type="InterPro" id="IPR038484">
    <property type="entry name" value="MucB/RseB_C_sf"/>
</dbReference>
<dbReference type="Proteomes" id="UP000589036">
    <property type="component" value="Unassembled WGS sequence"/>
</dbReference>
<feature type="chain" id="PRO_5032563587" evidence="2">
    <location>
        <begin position="26"/>
        <end position="347"/>
    </location>
</feature>
<feature type="region of interest" description="Disordered" evidence="1">
    <location>
        <begin position="77"/>
        <end position="102"/>
    </location>
</feature>
<keyword evidence="2" id="KW-0732">Signal</keyword>
<protein>
    <submittedName>
        <fullName evidence="4">Sigma-E factor negative regulatory protein RseB</fullName>
    </submittedName>
</protein>
<comment type="caution">
    <text evidence="4">The sequence shown here is derived from an EMBL/GenBank/DDBJ whole genome shotgun (WGS) entry which is preliminary data.</text>
</comment>
<organism evidence="4 5">
    <name type="scientific">Spinactinospora alkalitolerans</name>
    <dbReference type="NCBI Taxonomy" id="687207"/>
    <lineage>
        <taxon>Bacteria</taxon>
        <taxon>Bacillati</taxon>
        <taxon>Actinomycetota</taxon>
        <taxon>Actinomycetes</taxon>
        <taxon>Streptosporangiales</taxon>
        <taxon>Nocardiopsidaceae</taxon>
        <taxon>Spinactinospora</taxon>
    </lineage>
</organism>
<accession>A0A852TQZ3</accession>
<evidence type="ECO:0000256" key="1">
    <source>
        <dbReference type="SAM" id="MobiDB-lite"/>
    </source>
</evidence>
<keyword evidence="5" id="KW-1185">Reference proteome</keyword>
<dbReference type="AlphaFoldDB" id="A0A852TQZ3"/>